<keyword evidence="3" id="KW-1185">Reference proteome</keyword>
<dbReference type="PANTHER" id="PTHR23024">
    <property type="entry name" value="ARYLACETAMIDE DEACETYLASE"/>
    <property type="match status" value="1"/>
</dbReference>
<reference evidence="2" key="1">
    <citation type="submission" date="2023-07" db="EMBL/GenBank/DDBJ databases">
        <title>A chromosome-level genome assembly of Lolium multiflorum.</title>
        <authorList>
            <person name="Chen Y."/>
            <person name="Copetti D."/>
            <person name="Kolliker R."/>
            <person name="Studer B."/>
        </authorList>
    </citation>
    <scope>NUCLEOTIDE SEQUENCE</scope>
    <source>
        <strain evidence="2">02402/16</strain>
        <tissue evidence="2">Leaf</tissue>
    </source>
</reference>
<dbReference type="AlphaFoldDB" id="A0AAD8TUH6"/>
<gene>
    <name evidence="2" type="ORF">QYE76_009064</name>
</gene>
<dbReference type="InterPro" id="IPR050466">
    <property type="entry name" value="Carboxylest/Gibb_receptor"/>
</dbReference>
<dbReference type="PANTHER" id="PTHR23024:SF563">
    <property type="entry name" value="OS09G0435700 PROTEIN"/>
    <property type="match status" value="1"/>
</dbReference>
<dbReference type="Gene3D" id="3.40.50.1820">
    <property type="entry name" value="alpha/beta hydrolase"/>
    <property type="match status" value="1"/>
</dbReference>
<name>A0AAD8TUH6_LOLMU</name>
<sequence>MHANKNAVGDKVAVDIYPFIRRYEDGRIERFVRSSFVPASADPATSSGVASRDVVVDHDTGVSARLFLPSGAAATGRRLPVVLYIHGGSFCTDSAFSRTYHRYAASLAARAGALVVSVEYRLAPEHPIPAAYDDAWAALRWVATTASFSDPWVSAHADPRRVFLAGDSVGGNIAYHTAVRASRNDGNSVDVEGVIMVQPYLWGGKRLPAEEAWDGVAMFPPELVEKLWPFVTAGQAGNDDPRIDPPDEEIASLKCRRALVALAGKDIFRHRARRLAARMRDGAWKGSVTLVELEGEDHCFHLYRPQRATSHKLMESIMQFINQPIKGICKI</sequence>
<dbReference type="InterPro" id="IPR013094">
    <property type="entry name" value="AB_hydrolase_3"/>
</dbReference>
<dbReference type="EMBL" id="JAUUTY010000001">
    <property type="protein sequence ID" value="KAK1692367.1"/>
    <property type="molecule type" value="Genomic_DNA"/>
</dbReference>
<dbReference type="Pfam" id="PF07859">
    <property type="entry name" value="Abhydrolase_3"/>
    <property type="match status" value="1"/>
</dbReference>
<evidence type="ECO:0000313" key="2">
    <source>
        <dbReference type="EMBL" id="KAK1692367.1"/>
    </source>
</evidence>
<dbReference type="Proteomes" id="UP001231189">
    <property type="component" value="Unassembled WGS sequence"/>
</dbReference>
<feature type="domain" description="Alpha/beta hydrolase fold-3" evidence="1">
    <location>
        <begin position="82"/>
        <end position="301"/>
    </location>
</feature>
<comment type="caution">
    <text evidence="2">The sequence shown here is derived from an EMBL/GenBank/DDBJ whole genome shotgun (WGS) entry which is preliminary data.</text>
</comment>
<evidence type="ECO:0000313" key="3">
    <source>
        <dbReference type="Proteomes" id="UP001231189"/>
    </source>
</evidence>
<dbReference type="GO" id="GO:0016787">
    <property type="term" value="F:hydrolase activity"/>
    <property type="evidence" value="ECO:0007669"/>
    <property type="project" value="InterPro"/>
</dbReference>
<dbReference type="InterPro" id="IPR029058">
    <property type="entry name" value="AB_hydrolase_fold"/>
</dbReference>
<protein>
    <recommendedName>
        <fullName evidence="1">Alpha/beta hydrolase fold-3 domain-containing protein</fullName>
    </recommendedName>
</protein>
<proteinExistence type="predicted"/>
<dbReference type="SUPFAM" id="SSF53474">
    <property type="entry name" value="alpha/beta-Hydrolases"/>
    <property type="match status" value="1"/>
</dbReference>
<accession>A0AAD8TUH6</accession>
<evidence type="ECO:0000259" key="1">
    <source>
        <dbReference type="Pfam" id="PF07859"/>
    </source>
</evidence>
<organism evidence="2 3">
    <name type="scientific">Lolium multiflorum</name>
    <name type="common">Italian ryegrass</name>
    <name type="synonym">Lolium perenne subsp. multiflorum</name>
    <dbReference type="NCBI Taxonomy" id="4521"/>
    <lineage>
        <taxon>Eukaryota</taxon>
        <taxon>Viridiplantae</taxon>
        <taxon>Streptophyta</taxon>
        <taxon>Embryophyta</taxon>
        <taxon>Tracheophyta</taxon>
        <taxon>Spermatophyta</taxon>
        <taxon>Magnoliopsida</taxon>
        <taxon>Liliopsida</taxon>
        <taxon>Poales</taxon>
        <taxon>Poaceae</taxon>
        <taxon>BOP clade</taxon>
        <taxon>Pooideae</taxon>
        <taxon>Poodae</taxon>
        <taxon>Poeae</taxon>
        <taxon>Poeae Chloroplast Group 2 (Poeae type)</taxon>
        <taxon>Loliodinae</taxon>
        <taxon>Loliinae</taxon>
        <taxon>Lolium</taxon>
    </lineage>
</organism>